<feature type="domain" description="Acetyl xylan esterase" evidence="3">
    <location>
        <begin position="235"/>
        <end position="283"/>
    </location>
</feature>
<reference evidence="4 5" key="1">
    <citation type="submission" date="2021-01" db="EMBL/GenBank/DDBJ databases">
        <title>Sequencing the genomes of 1000 actinobacteria strains.</title>
        <authorList>
            <person name="Klenk H.-P."/>
        </authorList>
    </citation>
    <scope>NUCLEOTIDE SEQUENCE [LARGE SCALE GENOMIC DNA]</scope>
    <source>
        <strain evidence="4 5">DSM 18662</strain>
    </source>
</reference>
<sequence length="389" mass="41617">MSDDGTSSGYEDPGYGSDRAVATHPLGGYQDWPAYARGRAPFHNTGSALAHLGAVLGVRAPAEPTPELRTEQSWEHGGLTTTRLSWSVGFGPRTVGYLIRPTGAASALPGVLGLHCHGGYKWVGAEQLVDLGPDTSAEALGLQAGYYGGLAPATELARRGFAVLTHDAFCWGSRRFELDPPPMGILPTVAGAEALWREQGVTPSAAERYNVAAAAHEHTVAKTAGILGTSLTGTVAADDLVALEILASLPEVDAERLGAFGFSGGGGRSVILAALSARVRSYVVSCMMATFESLMPHYIDNHSWLLNSPGLWRYADWPDVTAGRDGQQLLVQYGIEDPLFPIEGMQAADHRLRQLHADRYRGSFYAQGHLFNETPQREAWDFFARTLAG</sequence>
<evidence type="ECO:0000256" key="2">
    <source>
        <dbReference type="SAM" id="MobiDB-lite"/>
    </source>
</evidence>
<dbReference type="InterPro" id="IPR008391">
    <property type="entry name" value="AXE1_dom"/>
</dbReference>
<proteinExistence type="inferred from homology"/>
<feature type="region of interest" description="Disordered" evidence="2">
    <location>
        <begin position="1"/>
        <end position="22"/>
    </location>
</feature>
<comment type="caution">
    <text evidence="4">The sequence shown here is derived from an EMBL/GenBank/DDBJ whole genome shotgun (WGS) entry which is preliminary data.</text>
</comment>
<organism evidence="4 5">
    <name type="scientific">Microlunatus panaciterrae</name>
    <dbReference type="NCBI Taxonomy" id="400768"/>
    <lineage>
        <taxon>Bacteria</taxon>
        <taxon>Bacillati</taxon>
        <taxon>Actinomycetota</taxon>
        <taxon>Actinomycetes</taxon>
        <taxon>Propionibacteriales</taxon>
        <taxon>Propionibacteriaceae</taxon>
        <taxon>Microlunatus</taxon>
    </lineage>
</organism>
<keyword evidence="4" id="KW-0378">Hydrolase</keyword>
<evidence type="ECO:0000256" key="1">
    <source>
        <dbReference type="ARBA" id="ARBA00008645"/>
    </source>
</evidence>
<comment type="similarity">
    <text evidence="1">Belongs to the AB hydrolase superfamily.</text>
</comment>
<dbReference type="PANTHER" id="PTHR22946">
    <property type="entry name" value="DIENELACTONE HYDROLASE DOMAIN-CONTAINING PROTEIN-RELATED"/>
    <property type="match status" value="1"/>
</dbReference>
<dbReference type="RefSeq" id="WP_204919158.1">
    <property type="nucleotide sequence ID" value="NZ_BAAAQP010000003.1"/>
</dbReference>
<evidence type="ECO:0000313" key="5">
    <source>
        <dbReference type="Proteomes" id="UP000704762"/>
    </source>
</evidence>
<evidence type="ECO:0000313" key="4">
    <source>
        <dbReference type="EMBL" id="MBM7800022.1"/>
    </source>
</evidence>
<accession>A0ABS2RN68</accession>
<keyword evidence="5" id="KW-1185">Reference proteome</keyword>
<dbReference type="InterPro" id="IPR029058">
    <property type="entry name" value="AB_hydrolase_fold"/>
</dbReference>
<dbReference type="Pfam" id="PF05448">
    <property type="entry name" value="AXE1"/>
    <property type="match status" value="1"/>
</dbReference>
<dbReference type="Gene3D" id="3.40.50.1820">
    <property type="entry name" value="alpha/beta hydrolase"/>
    <property type="match status" value="1"/>
</dbReference>
<dbReference type="GO" id="GO:0016787">
    <property type="term" value="F:hydrolase activity"/>
    <property type="evidence" value="ECO:0007669"/>
    <property type="project" value="UniProtKB-KW"/>
</dbReference>
<dbReference type="PANTHER" id="PTHR22946:SF8">
    <property type="entry name" value="ACETYL XYLAN ESTERASE DOMAIN-CONTAINING PROTEIN"/>
    <property type="match status" value="1"/>
</dbReference>
<evidence type="ECO:0000259" key="3">
    <source>
        <dbReference type="Pfam" id="PF05448"/>
    </source>
</evidence>
<dbReference type="EMBL" id="JAFBCF010000001">
    <property type="protein sequence ID" value="MBM7800022.1"/>
    <property type="molecule type" value="Genomic_DNA"/>
</dbReference>
<dbReference type="Proteomes" id="UP000704762">
    <property type="component" value="Unassembled WGS sequence"/>
</dbReference>
<dbReference type="InterPro" id="IPR050261">
    <property type="entry name" value="FrsA_esterase"/>
</dbReference>
<gene>
    <name evidence="4" type="ORF">JOE57_002943</name>
</gene>
<protein>
    <submittedName>
        <fullName evidence="4">Dienelactone hydrolase</fullName>
    </submittedName>
</protein>
<name>A0ABS2RN68_9ACTN</name>
<dbReference type="SUPFAM" id="SSF53474">
    <property type="entry name" value="alpha/beta-Hydrolases"/>
    <property type="match status" value="1"/>
</dbReference>